<organism evidence="4 5">
    <name type="scientific">Stachybotrys chartarum (strain CBS 109288 / IBT 7711)</name>
    <name type="common">Toxic black mold</name>
    <name type="synonym">Stilbospora chartarum</name>
    <dbReference type="NCBI Taxonomy" id="1280523"/>
    <lineage>
        <taxon>Eukaryota</taxon>
        <taxon>Fungi</taxon>
        <taxon>Dikarya</taxon>
        <taxon>Ascomycota</taxon>
        <taxon>Pezizomycotina</taxon>
        <taxon>Sordariomycetes</taxon>
        <taxon>Hypocreomycetidae</taxon>
        <taxon>Hypocreales</taxon>
        <taxon>Stachybotryaceae</taxon>
        <taxon>Stachybotrys</taxon>
    </lineage>
</organism>
<dbReference type="OrthoDB" id="10036721at2759"/>
<evidence type="ECO:0000256" key="1">
    <source>
        <dbReference type="SAM" id="SignalP"/>
    </source>
</evidence>
<feature type="chain" id="PRO_5001771642" description="Alpha-L-rhamnosidase six-hairpin glycosidase domain-containing protein" evidence="1">
    <location>
        <begin position="20"/>
        <end position="654"/>
    </location>
</feature>
<evidence type="ECO:0000259" key="3">
    <source>
        <dbReference type="Pfam" id="PF17390"/>
    </source>
</evidence>
<keyword evidence="5" id="KW-1185">Reference proteome</keyword>
<evidence type="ECO:0000259" key="2">
    <source>
        <dbReference type="Pfam" id="PF17389"/>
    </source>
</evidence>
<dbReference type="Gene3D" id="2.60.420.10">
    <property type="entry name" value="Maltose phosphorylase, domain 3"/>
    <property type="match status" value="1"/>
</dbReference>
<feature type="domain" description="Alpha-L-rhamnosidase C-terminal" evidence="3">
    <location>
        <begin position="569"/>
        <end position="641"/>
    </location>
</feature>
<evidence type="ECO:0000313" key="5">
    <source>
        <dbReference type="Proteomes" id="UP000028045"/>
    </source>
</evidence>
<proteinExistence type="predicted"/>
<dbReference type="GO" id="GO:0003824">
    <property type="term" value="F:catalytic activity"/>
    <property type="evidence" value="ECO:0007669"/>
    <property type="project" value="UniProtKB-ARBA"/>
</dbReference>
<dbReference type="PANTHER" id="PTHR34987:SF6">
    <property type="entry name" value="ALPHA-L-RHAMNOSIDASE SIX-HAIRPIN GLYCOSIDASE DOMAIN-CONTAINING PROTEIN"/>
    <property type="match status" value="1"/>
</dbReference>
<dbReference type="InterPro" id="IPR008928">
    <property type="entry name" value="6-hairpin_glycosidase_sf"/>
</dbReference>
<dbReference type="InterPro" id="IPR035398">
    <property type="entry name" value="Bac_rhamnosid_C"/>
</dbReference>
<dbReference type="SUPFAM" id="SSF48208">
    <property type="entry name" value="Six-hairpin glycosidases"/>
    <property type="match status" value="1"/>
</dbReference>
<keyword evidence="1" id="KW-0732">Signal</keyword>
<dbReference type="Gene3D" id="1.50.10.10">
    <property type="match status" value="1"/>
</dbReference>
<protein>
    <recommendedName>
        <fullName evidence="6">Alpha-L-rhamnosidase six-hairpin glycosidase domain-containing protein</fullName>
    </recommendedName>
</protein>
<dbReference type="EMBL" id="KL647833">
    <property type="protein sequence ID" value="KEY73520.1"/>
    <property type="molecule type" value="Genomic_DNA"/>
</dbReference>
<dbReference type="AlphaFoldDB" id="A0A084B7J1"/>
<name>A0A084B7J1_STACB</name>
<dbReference type="HOGENOM" id="CLU_007933_3_0_1"/>
<evidence type="ECO:0000313" key="4">
    <source>
        <dbReference type="EMBL" id="KEY73520.1"/>
    </source>
</evidence>
<dbReference type="Proteomes" id="UP000028045">
    <property type="component" value="Unassembled WGS sequence"/>
</dbReference>
<dbReference type="InterPro" id="IPR035396">
    <property type="entry name" value="Bac_rhamnosid6H"/>
</dbReference>
<sequence length="654" mass="70999">MKSVKFIIAAIVGLPTVAAQHGSNPWDQYNFSPSTRHPAPVAVHAVVGDASVRTCGNGNHVLTMRAGSRVSLDFGVEVGGLVSFNVASTDDSPLSLAFSESPLFVREISDDTGASPFMDWDQAMNVSLGAGGRDGAVFYRMPEERFRGGFRFVTFNALQDVTVFNVTCEIGFATNMADLRAGTGYFYTPDQGDELLNRVWWAGAYTAQTNMIPANTGRWLPQVRPGWAYNNTLAIAGPVLVDGAKRDRAIWPGDMGICGPVAMQAFGSYGREAVLNALETLFYYQNATTGLLPFAGPATGSFRNGARSNTYHAWALIAMYDYAIYSDDAAWVNRHWANITRGVMNIVDRLDAETGLQVQEFSNDWARGNTGGFNSALNALNYHALVSLATLSPDAAQADGWRAAAARIKSQFNALLWDEDSGLYRDNPESDMHPQDGNSIALWYNLTTSAAQRAAISTGLERNWNDIGPVTPELNDTISPFISSIELLAHLHGAQNPSRALKLLRRLWGYMVDGRPDLMTGSTLVEGMASNGSLYYRSEAGYRYDASYTSHAHCWSAGPSIALISGVLGLRVTEMGGRAWELAPQLGDLRTVQAGFETALGWFGAKVEVEGARMRVSLDVPAGTRGTVTVPEEYAVVEVNGEEYTNVHSIQMGW</sequence>
<feature type="domain" description="Alpha-L-rhamnosidase six-hairpin glycosidase" evidence="2">
    <location>
        <begin position="239"/>
        <end position="458"/>
    </location>
</feature>
<dbReference type="PANTHER" id="PTHR34987">
    <property type="entry name" value="C, PUTATIVE (AFU_ORTHOLOGUE AFUA_3G02880)-RELATED"/>
    <property type="match status" value="1"/>
</dbReference>
<dbReference type="Pfam" id="PF17389">
    <property type="entry name" value="Bac_rhamnosid6H"/>
    <property type="match status" value="1"/>
</dbReference>
<gene>
    <name evidence="4" type="ORF">S7711_03685</name>
</gene>
<dbReference type="InterPro" id="IPR012341">
    <property type="entry name" value="6hp_glycosidase-like_sf"/>
</dbReference>
<feature type="signal peptide" evidence="1">
    <location>
        <begin position="1"/>
        <end position="19"/>
    </location>
</feature>
<reference evidence="4 5" key="1">
    <citation type="journal article" date="2014" name="BMC Genomics">
        <title>Comparative genome sequencing reveals chemotype-specific gene clusters in the toxigenic black mold Stachybotrys.</title>
        <authorList>
            <person name="Semeiks J."/>
            <person name="Borek D."/>
            <person name="Otwinowski Z."/>
            <person name="Grishin N.V."/>
        </authorList>
    </citation>
    <scope>NUCLEOTIDE SEQUENCE [LARGE SCALE GENOMIC DNA]</scope>
    <source>
        <strain evidence="5">CBS 109288 / IBT 7711</strain>
    </source>
</reference>
<evidence type="ECO:0008006" key="6">
    <source>
        <dbReference type="Google" id="ProtNLM"/>
    </source>
</evidence>
<accession>A0A084B7J1</accession>
<dbReference type="Pfam" id="PF17390">
    <property type="entry name" value="Bac_rhamnosid_C"/>
    <property type="match status" value="1"/>
</dbReference>
<dbReference type="GO" id="GO:0005975">
    <property type="term" value="P:carbohydrate metabolic process"/>
    <property type="evidence" value="ECO:0007669"/>
    <property type="project" value="InterPro"/>
</dbReference>